<dbReference type="Pfam" id="PF00535">
    <property type="entry name" value="Glycos_transf_2"/>
    <property type="match status" value="1"/>
</dbReference>
<protein>
    <recommendedName>
        <fullName evidence="1">Glycosyltransferase 2-like domain-containing protein</fullName>
    </recommendedName>
</protein>
<dbReference type="Pfam" id="PF13432">
    <property type="entry name" value="TPR_16"/>
    <property type="match status" value="1"/>
</dbReference>
<feature type="domain" description="Glycosyltransferase 2-like" evidence="1">
    <location>
        <begin position="7"/>
        <end position="144"/>
    </location>
</feature>
<dbReference type="RefSeq" id="WP_094015826.1">
    <property type="nucleotide sequence ID" value="NZ_NMQW01000023.1"/>
</dbReference>
<dbReference type="SUPFAM" id="SSF53448">
    <property type="entry name" value="Nucleotide-diphospho-sugar transferases"/>
    <property type="match status" value="1"/>
</dbReference>
<dbReference type="AlphaFoldDB" id="A0A229UNX5"/>
<dbReference type="CDD" id="cd02511">
    <property type="entry name" value="Beta4Glucosyltransferase"/>
    <property type="match status" value="1"/>
</dbReference>
<sequence>MIGTLGIHIIVKDESDWLGSCLESVKGADEIIVVDTGSCDGSVRIAKSYGARVFHLPWEDDFSQPRNEALRHASTDWVCYLDADEHLSEGMGSLKELLRTASTEIQAFTLLIENVLGPGVEDRLLHRSIRLFRSNKGFRFEGRIHEQIGHSIVRLHGAGSIKDCAVTIRHYGYMHDILQRKNKIGRNESLLVKALDEQPDDPFYLYNLGITCCQSGRLQEAKDWMVRALGSVPQGVSYRPTLVKDLSKIMLEMGEVKQTELFLIRELEQYPKYADLHYVLGNCLQKQGLWERAYEAYQEATTCGNGDEYVTEPGIHSYRSYCCMGELARKLDRREEAARLYHKAFLHHQTYAPALQGIALAFHELEVPNEDIAAFLLEKAAPGSPYHLAPVLTALEFIGAYEHLVNGVPEEMLLDPVILGLYSTALIRLDRVQDAERLLLSYVREQGEGGDLGSWFQLLLICQWQRGEKLQPNLLTLMPQQLRPLYESLDRALHDISHVSTAPSVPEIPVPDPAYKPVVQAIILRAVGLDLWELAQKLSAACPSHGHELELSKALYLQGYKLQAADYFLRLLAEQRLDDEGLHLLAEVLFDKGHYLQAAELFEHVVHENKAFHSSNTGAAVCYLRLAEQSLLEVLADVPGTDAFHEDIEHIQSSIRWLNRTGWHTEWVGQRRIAHDEAEDIALHDRKK</sequence>
<dbReference type="InterPro" id="IPR029044">
    <property type="entry name" value="Nucleotide-diphossugar_trans"/>
</dbReference>
<accession>A0A229UNX5</accession>
<name>A0A229UNX5_9BACL</name>
<dbReference type="SUPFAM" id="SSF48452">
    <property type="entry name" value="TPR-like"/>
    <property type="match status" value="1"/>
</dbReference>
<evidence type="ECO:0000313" key="2">
    <source>
        <dbReference type="EMBL" id="OXM85063.1"/>
    </source>
</evidence>
<organism evidence="2 3">
    <name type="scientific">Paenibacillus rigui</name>
    <dbReference type="NCBI Taxonomy" id="554312"/>
    <lineage>
        <taxon>Bacteria</taxon>
        <taxon>Bacillati</taxon>
        <taxon>Bacillota</taxon>
        <taxon>Bacilli</taxon>
        <taxon>Bacillales</taxon>
        <taxon>Paenibacillaceae</taxon>
        <taxon>Paenibacillus</taxon>
    </lineage>
</organism>
<reference evidence="2 3" key="1">
    <citation type="submission" date="2017-07" db="EMBL/GenBank/DDBJ databases">
        <title>Genome sequencing and assembly of Paenibacillus rigui.</title>
        <authorList>
            <person name="Mayilraj S."/>
        </authorList>
    </citation>
    <scope>NUCLEOTIDE SEQUENCE [LARGE SCALE GENOMIC DNA]</scope>
    <source>
        <strain evidence="2 3">JCM 16352</strain>
    </source>
</reference>
<evidence type="ECO:0000259" key="1">
    <source>
        <dbReference type="Pfam" id="PF00535"/>
    </source>
</evidence>
<proteinExistence type="predicted"/>
<dbReference type="InterPro" id="IPR019734">
    <property type="entry name" value="TPR_rpt"/>
</dbReference>
<dbReference type="Gene3D" id="1.25.40.10">
    <property type="entry name" value="Tetratricopeptide repeat domain"/>
    <property type="match status" value="3"/>
</dbReference>
<dbReference type="PANTHER" id="PTHR43630">
    <property type="entry name" value="POLY-BETA-1,6-N-ACETYL-D-GLUCOSAMINE SYNTHASE"/>
    <property type="match status" value="1"/>
</dbReference>
<dbReference type="InterPro" id="IPR011990">
    <property type="entry name" value="TPR-like_helical_dom_sf"/>
</dbReference>
<evidence type="ECO:0000313" key="3">
    <source>
        <dbReference type="Proteomes" id="UP000215509"/>
    </source>
</evidence>
<gene>
    <name evidence="2" type="ORF">CF651_15730</name>
</gene>
<comment type="caution">
    <text evidence="2">The sequence shown here is derived from an EMBL/GenBank/DDBJ whole genome shotgun (WGS) entry which is preliminary data.</text>
</comment>
<dbReference type="Gene3D" id="3.90.550.10">
    <property type="entry name" value="Spore Coat Polysaccharide Biosynthesis Protein SpsA, Chain A"/>
    <property type="match status" value="1"/>
</dbReference>
<dbReference type="EMBL" id="NMQW01000023">
    <property type="protein sequence ID" value="OXM85063.1"/>
    <property type="molecule type" value="Genomic_DNA"/>
</dbReference>
<dbReference type="SMART" id="SM00028">
    <property type="entry name" value="TPR"/>
    <property type="match status" value="4"/>
</dbReference>
<dbReference type="OrthoDB" id="9815923at2"/>
<dbReference type="PANTHER" id="PTHR43630:SF2">
    <property type="entry name" value="GLYCOSYLTRANSFERASE"/>
    <property type="match status" value="1"/>
</dbReference>
<keyword evidence="3" id="KW-1185">Reference proteome</keyword>
<dbReference type="Proteomes" id="UP000215509">
    <property type="component" value="Unassembled WGS sequence"/>
</dbReference>
<dbReference type="InterPro" id="IPR001173">
    <property type="entry name" value="Glyco_trans_2-like"/>
</dbReference>